<dbReference type="GO" id="GO:0005737">
    <property type="term" value="C:cytoplasm"/>
    <property type="evidence" value="ECO:0007669"/>
    <property type="project" value="TreeGrafter"/>
</dbReference>
<dbReference type="EMBL" id="CP099428">
    <property type="protein sequence ID" value="USW58596.1"/>
    <property type="molecule type" value="Genomic_DNA"/>
</dbReference>
<gene>
    <name evidence="5" type="ORF">Slin15195_G119150</name>
</gene>
<organism evidence="5 6">
    <name type="scientific">Septoria linicola</name>
    <dbReference type="NCBI Taxonomy" id="215465"/>
    <lineage>
        <taxon>Eukaryota</taxon>
        <taxon>Fungi</taxon>
        <taxon>Dikarya</taxon>
        <taxon>Ascomycota</taxon>
        <taxon>Pezizomycotina</taxon>
        <taxon>Dothideomycetes</taxon>
        <taxon>Dothideomycetidae</taxon>
        <taxon>Mycosphaerellales</taxon>
        <taxon>Mycosphaerellaceae</taxon>
        <taxon>Septoria</taxon>
    </lineage>
</organism>
<reference evidence="5" key="1">
    <citation type="submission" date="2022-06" db="EMBL/GenBank/DDBJ databases">
        <title>Complete genome sequences of two strains of the flax pathogen Septoria linicola.</title>
        <authorList>
            <person name="Lapalu N."/>
            <person name="Simon A."/>
            <person name="Demenou B."/>
            <person name="Paumier D."/>
            <person name="Guillot M.-P."/>
            <person name="Gout L."/>
            <person name="Valade R."/>
        </authorList>
    </citation>
    <scope>NUCLEOTIDE SEQUENCE</scope>
    <source>
        <strain evidence="5">SE15195</strain>
    </source>
</reference>
<evidence type="ECO:0000313" key="5">
    <source>
        <dbReference type="EMBL" id="USW58596.1"/>
    </source>
</evidence>
<evidence type="ECO:0000256" key="3">
    <source>
        <dbReference type="SAM" id="MobiDB-lite"/>
    </source>
</evidence>
<protein>
    <submittedName>
        <fullName evidence="5">RAM signaling pathway, SOG2, leucine-rich repeat domain superfamily</fullName>
    </submittedName>
</protein>
<dbReference type="InterPro" id="IPR032675">
    <property type="entry name" value="LRR_dom_sf"/>
</dbReference>
<sequence length="906" mass="99276">MADSTTNSTLVPRAPMTSEELVEFVKNELDAEQQRQANAAALTAGALPTDQQTGSTLDLSHCNISALPAEVILLIKDRVERLALSHNRNIQLAPEIVQCDRLRYLNLRWNKLRAFPEAVLSLPKLEILDISKNTIESIPEDIKKMTNLKFLAVARNQITRLPLAIGEMNLVKLKFDENPIEFPPPEALKPSTLSSVESEKDKDMCQQVKRFMKTAAMRQRLRTDSSEDLSSADTPRPPRRVVTGGRFPVRPSVSGIENVEGLAKSESPPNVAPPIPMRSHARGASSTAAHPNIIKRPGIAPLLTSALDVSRSRSESITTPANIRNRRQGYVPHKHTNLNSLDEMSTRMSTRTSQASTLTPPHSRAPSVNSAYLGISGGESSSGAVSPIDGPLSRAILSRKLSSLPESRNSTVPMQNSIRAVKRVLFMLFYVHRPLADIAQQFGSGSPRRSTLERQLATANFKVDELDRLIHKANQMVEDNMEVDNRTLMQIVRTAILALRSYVFVIKELNRNRQQCVKRVDAYHVRQVITSVYNLIMEARNVCNLLGFKTVTANPRDTLRASQAWSSRTVTPTQSKPAAGPRRRGATILPSSSSVTNLRGMAPPVPLHTPSSRSNTMTSVGGSATPRWNQSFSDLASMTHSRGPSRSNTIRSATGSDAEETADRVYIKLKNCCDLARATLPPVRDDLASRKSVEDRAGNLRQASLFGAAINKCDLAVTTNNRLLARLRIMRVGDPARYQHEFRQMAEQFAKDWAEFAAEIMRLTREGLDIGNIKNHLKPVQHACRDVDRAAKIVTPPSNRPPPSGGLHNAFPTALNTALNQHIAMGFAPPVPATPLGAALGPAVQATVPPTPTTATNIPDYSFPPVPPIPANIPPPSHVGMRRAPNLPMPSYPRLGPLTHLPSNPQ</sequence>
<feature type="compositionally biased region" description="Polar residues" evidence="3">
    <location>
        <begin position="609"/>
        <end position="655"/>
    </location>
</feature>
<dbReference type="InterPro" id="IPR019487">
    <property type="entry name" value="RAM_signalling_pathway_SOG2"/>
</dbReference>
<dbReference type="Pfam" id="PF10428">
    <property type="entry name" value="SOG2"/>
    <property type="match status" value="1"/>
</dbReference>
<dbReference type="Pfam" id="PF23598">
    <property type="entry name" value="LRR_14"/>
    <property type="match status" value="1"/>
</dbReference>
<proteinExistence type="predicted"/>
<dbReference type="SUPFAM" id="SSF52075">
    <property type="entry name" value="Outer arm dynein light chain 1"/>
    <property type="match status" value="1"/>
</dbReference>
<dbReference type="InterPro" id="IPR055414">
    <property type="entry name" value="LRR_R13L4/SHOC2-like"/>
</dbReference>
<evidence type="ECO:0000313" key="6">
    <source>
        <dbReference type="Proteomes" id="UP001056384"/>
    </source>
</evidence>
<evidence type="ECO:0000259" key="4">
    <source>
        <dbReference type="Pfam" id="PF23598"/>
    </source>
</evidence>
<feature type="compositionally biased region" description="Polar residues" evidence="3">
    <location>
        <begin position="560"/>
        <end position="576"/>
    </location>
</feature>
<dbReference type="PANTHER" id="PTHR48051">
    <property type="match status" value="1"/>
</dbReference>
<dbReference type="Proteomes" id="UP001056384">
    <property type="component" value="Chromosome 11"/>
</dbReference>
<accession>A0A9Q9B7P2</accession>
<feature type="region of interest" description="Disordered" evidence="3">
    <location>
        <begin position="216"/>
        <end position="253"/>
    </location>
</feature>
<feature type="compositionally biased region" description="Low complexity" evidence="3">
    <location>
        <begin position="240"/>
        <end position="251"/>
    </location>
</feature>
<name>A0A9Q9B7P2_9PEZI</name>
<keyword evidence="2" id="KW-0677">Repeat</keyword>
<feature type="region of interest" description="Disordered" evidence="3">
    <location>
        <begin position="560"/>
        <end position="657"/>
    </location>
</feature>
<dbReference type="InterPro" id="IPR003591">
    <property type="entry name" value="Leu-rich_rpt_typical-subtyp"/>
</dbReference>
<dbReference type="InterPro" id="IPR050216">
    <property type="entry name" value="LRR_domain-containing"/>
</dbReference>
<evidence type="ECO:0000256" key="2">
    <source>
        <dbReference type="ARBA" id="ARBA00022737"/>
    </source>
</evidence>
<feature type="domain" description="Disease resistance R13L4/SHOC-2-like LRR" evidence="4">
    <location>
        <begin position="96"/>
        <end position="169"/>
    </location>
</feature>
<dbReference type="Gene3D" id="3.80.10.10">
    <property type="entry name" value="Ribonuclease Inhibitor"/>
    <property type="match status" value="1"/>
</dbReference>
<evidence type="ECO:0000256" key="1">
    <source>
        <dbReference type="ARBA" id="ARBA00022614"/>
    </source>
</evidence>
<dbReference type="InterPro" id="IPR001611">
    <property type="entry name" value="Leu-rich_rpt"/>
</dbReference>
<keyword evidence="6" id="KW-1185">Reference proteome</keyword>
<keyword evidence="1" id="KW-0433">Leucine-rich repeat</keyword>
<dbReference type="PROSITE" id="PS51450">
    <property type="entry name" value="LRR"/>
    <property type="match status" value="1"/>
</dbReference>
<dbReference type="PANTHER" id="PTHR48051:SF54">
    <property type="entry name" value="LEUCINE-RICH REPEAT-CONTAINING PROTEIN"/>
    <property type="match status" value="1"/>
</dbReference>
<dbReference type="SMART" id="SM00369">
    <property type="entry name" value="LRR_TYP"/>
    <property type="match status" value="2"/>
</dbReference>
<dbReference type="AlphaFoldDB" id="A0A9Q9B7P2"/>